<keyword evidence="3" id="KW-1185">Reference proteome</keyword>
<gene>
    <name evidence="2" type="ORF">A2U01_0014218</name>
</gene>
<reference evidence="2 3" key="1">
    <citation type="journal article" date="2018" name="Front. Plant Sci.">
        <title>Red Clover (Trifolium pratense) and Zigzag Clover (T. medium) - A Picture of Genomic Similarities and Differences.</title>
        <authorList>
            <person name="Dluhosova J."/>
            <person name="Istvanek J."/>
            <person name="Nedelnik J."/>
            <person name="Repkova J."/>
        </authorList>
    </citation>
    <scope>NUCLEOTIDE SEQUENCE [LARGE SCALE GENOMIC DNA]</scope>
    <source>
        <strain evidence="3">cv. 10/8</strain>
        <tissue evidence="2">Leaf</tissue>
    </source>
</reference>
<organism evidence="2 3">
    <name type="scientific">Trifolium medium</name>
    <dbReference type="NCBI Taxonomy" id="97028"/>
    <lineage>
        <taxon>Eukaryota</taxon>
        <taxon>Viridiplantae</taxon>
        <taxon>Streptophyta</taxon>
        <taxon>Embryophyta</taxon>
        <taxon>Tracheophyta</taxon>
        <taxon>Spermatophyta</taxon>
        <taxon>Magnoliopsida</taxon>
        <taxon>eudicotyledons</taxon>
        <taxon>Gunneridae</taxon>
        <taxon>Pentapetalae</taxon>
        <taxon>rosids</taxon>
        <taxon>fabids</taxon>
        <taxon>Fabales</taxon>
        <taxon>Fabaceae</taxon>
        <taxon>Papilionoideae</taxon>
        <taxon>50 kb inversion clade</taxon>
        <taxon>NPAAA clade</taxon>
        <taxon>Hologalegina</taxon>
        <taxon>IRL clade</taxon>
        <taxon>Trifolieae</taxon>
        <taxon>Trifolium</taxon>
    </lineage>
</organism>
<sequence>MAKTKGSYPTIAATIKVHAMREREVERSPKPQRHRRCQPEPKIEDEPLEVELLE</sequence>
<evidence type="ECO:0000313" key="3">
    <source>
        <dbReference type="Proteomes" id="UP000265520"/>
    </source>
</evidence>
<dbReference type="AlphaFoldDB" id="A0A392N0D9"/>
<evidence type="ECO:0000256" key="1">
    <source>
        <dbReference type="SAM" id="MobiDB-lite"/>
    </source>
</evidence>
<dbReference type="EMBL" id="LXQA010024554">
    <property type="protein sequence ID" value="MCH93270.1"/>
    <property type="molecule type" value="Genomic_DNA"/>
</dbReference>
<comment type="caution">
    <text evidence="2">The sequence shown here is derived from an EMBL/GenBank/DDBJ whole genome shotgun (WGS) entry which is preliminary data.</text>
</comment>
<protein>
    <submittedName>
        <fullName evidence="2">Uncharacterized protein</fullName>
    </submittedName>
</protein>
<evidence type="ECO:0000313" key="2">
    <source>
        <dbReference type="EMBL" id="MCH93270.1"/>
    </source>
</evidence>
<dbReference type="Proteomes" id="UP000265520">
    <property type="component" value="Unassembled WGS sequence"/>
</dbReference>
<feature type="compositionally biased region" description="Basic and acidic residues" evidence="1">
    <location>
        <begin position="20"/>
        <end position="29"/>
    </location>
</feature>
<name>A0A392N0D9_9FABA</name>
<feature type="non-terminal residue" evidence="2">
    <location>
        <position position="54"/>
    </location>
</feature>
<proteinExistence type="predicted"/>
<feature type="region of interest" description="Disordered" evidence="1">
    <location>
        <begin position="20"/>
        <end position="54"/>
    </location>
</feature>
<accession>A0A392N0D9</accession>